<dbReference type="InterPro" id="IPR013094">
    <property type="entry name" value="AB_hydrolase_3"/>
</dbReference>
<keyword evidence="4" id="KW-1185">Reference proteome</keyword>
<feature type="domain" description="Alpha/beta hydrolase fold-3" evidence="2">
    <location>
        <begin position="55"/>
        <end position="260"/>
    </location>
</feature>
<evidence type="ECO:0000313" key="3">
    <source>
        <dbReference type="EMBL" id="QRG70438.1"/>
    </source>
</evidence>
<dbReference type="PANTHER" id="PTHR48081:SF8">
    <property type="entry name" value="ALPHA_BETA HYDROLASE FOLD-3 DOMAIN-CONTAINING PROTEIN-RELATED"/>
    <property type="match status" value="1"/>
</dbReference>
<keyword evidence="1 3" id="KW-0378">Hydrolase</keyword>
<dbReference type="InterPro" id="IPR029058">
    <property type="entry name" value="AB_hydrolase_fold"/>
</dbReference>
<protein>
    <submittedName>
        <fullName evidence="3">Alpha/beta hydrolase</fullName>
    </submittedName>
</protein>
<evidence type="ECO:0000313" key="4">
    <source>
        <dbReference type="Proteomes" id="UP000596248"/>
    </source>
</evidence>
<reference evidence="3 4" key="1">
    <citation type="submission" date="2021-01" db="EMBL/GenBank/DDBJ databases">
        <title>Identification of strong promoters based on the transcriptome of Brevibacillus choshinensis.</title>
        <authorList>
            <person name="Yao D."/>
            <person name="Zhang K."/>
            <person name="Wu J."/>
        </authorList>
    </citation>
    <scope>NUCLEOTIDE SEQUENCE [LARGE SCALE GENOMIC DNA]</scope>
    <source>
        <strain evidence="3 4">HPD31-SP3</strain>
    </source>
</reference>
<dbReference type="SUPFAM" id="SSF53474">
    <property type="entry name" value="alpha/beta-Hydrolases"/>
    <property type="match status" value="1"/>
</dbReference>
<dbReference type="Proteomes" id="UP000596248">
    <property type="component" value="Chromosome"/>
</dbReference>
<dbReference type="GO" id="GO:0016787">
    <property type="term" value="F:hydrolase activity"/>
    <property type="evidence" value="ECO:0007669"/>
    <property type="project" value="UniProtKB-KW"/>
</dbReference>
<accession>A0ABX7FXB0</accession>
<dbReference type="EMBL" id="CP069127">
    <property type="protein sequence ID" value="QRG70438.1"/>
    <property type="molecule type" value="Genomic_DNA"/>
</dbReference>
<organism evidence="3 4">
    <name type="scientific">Brevibacillus choshinensis</name>
    <dbReference type="NCBI Taxonomy" id="54911"/>
    <lineage>
        <taxon>Bacteria</taxon>
        <taxon>Bacillati</taxon>
        <taxon>Bacillota</taxon>
        <taxon>Bacilli</taxon>
        <taxon>Bacillales</taxon>
        <taxon>Paenibacillaceae</taxon>
        <taxon>Brevibacillus</taxon>
    </lineage>
</organism>
<dbReference type="Pfam" id="PF07859">
    <property type="entry name" value="Abhydrolase_3"/>
    <property type="match status" value="1"/>
</dbReference>
<sequence>MEPHAVRELLSQAPPLNVELAPLAKVEDRTIPVDGDTHIPVRIYTPEGQGPMPLFVYYHGGGWVIGDIQMTDASCRLLANRTGRVVVSVGYRLAPEHPYPTPVEDCYAALKWVHEHASDIHGNASNIVVGGDSAGGNLAAVVALKARDERGPSIAAQVLFYPVTNLDYTTRSYESFQKGFGLDRELMMWFGEHYVKGEDRVNPYVAPLLAEDLGKLPPAFVITAEFDVLRDEGLAYAKRLQEAGVRVESVCEEGLVHGYFSNVLHFSERIDAILARISRFLDETANQGRLMQHEL</sequence>
<dbReference type="InterPro" id="IPR050300">
    <property type="entry name" value="GDXG_lipolytic_enzyme"/>
</dbReference>
<dbReference type="PANTHER" id="PTHR48081">
    <property type="entry name" value="AB HYDROLASE SUPERFAMILY PROTEIN C4A8.06C"/>
    <property type="match status" value="1"/>
</dbReference>
<evidence type="ECO:0000259" key="2">
    <source>
        <dbReference type="Pfam" id="PF07859"/>
    </source>
</evidence>
<proteinExistence type="predicted"/>
<evidence type="ECO:0000256" key="1">
    <source>
        <dbReference type="ARBA" id="ARBA00022801"/>
    </source>
</evidence>
<gene>
    <name evidence="3" type="ORF">JNE38_03830</name>
</gene>
<name>A0ABX7FXB0_BRECH</name>
<dbReference type="Gene3D" id="3.40.50.1820">
    <property type="entry name" value="alpha/beta hydrolase"/>
    <property type="match status" value="1"/>
</dbReference>